<sequence>MKNMCMHPFNKKCARITVVLAALLVTMMSCSDEDTLDVSFLDTDPSEKSAIDLWIDDNYTSPFNIAVEYKWDPYELPSNRVLVPVKEDKVIPVMKVVKDTWIDPYVLKAGEAFVKEHAPKQFLLVGSAKYNDDGTIVLGEAESGRKVTLFVVNDFNRQNVPAVKQMLHTIHHEFAHILHQTILYPREYKQVTPSGYTASWYNTDDATARALGFITPYARASSDEDFVEMISMMLVEGRAGYEAILSKVPEEGRALLRKKEAFVVAYFKQSWNIDFYSLQTATQEAITKATGN</sequence>
<accession>A0AAP2DFQ6</accession>
<feature type="signal peptide" evidence="1">
    <location>
        <begin position="1"/>
        <end position="31"/>
    </location>
</feature>
<name>A0AAP2DFQ6_9BACT</name>
<protein>
    <submittedName>
        <fullName evidence="2">Zinc-binding metallopeptidase</fullName>
    </submittedName>
</protein>
<dbReference type="Pfam" id="PF15890">
    <property type="entry name" value="Peptidase_Mx1"/>
    <property type="match status" value="1"/>
</dbReference>
<reference evidence="2 3" key="1">
    <citation type="submission" date="2021-05" db="EMBL/GenBank/DDBJ databases">
        <title>A Polyphasic approach of four new species of the genus Ohtaekwangia: Ohtaekwangia histidinii sp. nov., Ohtaekwangia cretensis sp. nov., Ohtaekwangia indiensis sp. nov., Ohtaekwangia reichenbachii sp. nov. from diverse environment.</title>
        <authorList>
            <person name="Octaviana S."/>
        </authorList>
    </citation>
    <scope>NUCLEOTIDE SEQUENCE [LARGE SCALE GENOMIC DNA]</scope>
    <source>
        <strain evidence="2 3">PWU4</strain>
    </source>
</reference>
<dbReference type="RefSeq" id="WP_254160186.1">
    <property type="nucleotide sequence ID" value="NZ_JAHESF010000002.1"/>
</dbReference>
<feature type="chain" id="PRO_5043022508" evidence="1">
    <location>
        <begin position="32"/>
        <end position="292"/>
    </location>
</feature>
<proteinExistence type="predicted"/>
<comment type="caution">
    <text evidence="2">The sequence shown here is derived from an EMBL/GenBank/DDBJ whole genome shotgun (WGS) entry which is preliminary data.</text>
</comment>
<dbReference type="EMBL" id="JAHESF010000002">
    <property type="protein sequence ID" value="MBT1695643.1"/>
    <property type="molecule type" value="Genomic_DNA"/>
</dbReference>
<keyword evidence="3" id="KW-1185">Reference proteome</keyword>
<dbReference type="NCBIfam" id="TIGR04549">
    <property type="entry name" value="LP_HExxH_w_tonB"/>
    <property type="match status" value="1"/>
</dbReference>
<gene>
    <name evidence="2" type="ORF">KK083_02065</name>
</gene>
<evidence type="ECO:0000313" key="2">
    <source>
        <dbReference type="EMBL" id="MBT1695643.1"/>
    </source>
</evidence>
<evidence type="ECO:0000313" key="3">
    <source>
        <dbReference type="Proteomes" id="UP001319200"/>
    </source>
</evidence>
<dbReference type="Proteomes" id="UP001319200">
    <property type="component" value="Unassembled WGS sequence"/>
</dbReference>
<organism evidence="2 3">
    <name type="scientific">Chryseosolibacter histidini</name>
    <dbReference type="NCBI Taxonomy" id="2782349"/>
    <lineage>
        <taxon>Bacteria</taxon>
        <taxon>Pseudomonadati</taxon>
        <taxon>Bacteroidota</taxon>
        <taxon>Cytophagia</taxon>
        <taxon>Cytophagales</taxon>
        <taxon>Chryseotaleaceae</taxon>
        <taxon>Chryseosolibacter</taxon>
    </lineage>
</organism>
<dbReference type="InterPro" id="IPR030890">
    <property type="entry name" value="LP_HExxH_w_TonB"/>
</dbReference>
<keyword evidence="1" id="KW-0732">Signal</keyword>
<dbReference type="Gene3D" id="3.40.390.70">
    <property type="match status" value="1"/>
</dbReference>
<dbReference type="PROSITE" id="PS51257">
    <property type="entry name" value="PROKAR_LIPOPROTEIN"/>
    <property type="match status" value="1"/>
</dbReference>
<evidence type="ECO:0000256" key="1">
    <source>
        <dbReference type="SAM" id="SignalP"/>
    </source>
</evidence>
<dbReference type="AlphaFoldDB" id="A0AAP2DFQ6"/>
<dbReference type="SUPFAM" id="SSF55486">
    <property type="entry name" value="Metalloproteases ('zincins'), catalytic domain"/>
    <property type="match status" value="1"/>
</dbReference>